<dbReference type="GO" id="GO:0004102">
    <property type="term" value="F:choline O-acetyltransferase activity"/>
    <property type="evidence" value="ECO:0007669"/>
    <property type="project" value="TreeGrafter"/>
</dbReference>
<dbReference type="GO" id="GO:0008292">
    <property type="term" value="P:acetylcholine biosynthetic process"/>
    <property type="evidence" value="ECO:0007669"/>
    <property type="project" value="TreeGrafter"/>
</dbReference>
<dbReference type="Proteomes" id="UP000677228">
    <property type="component" value="Unassembled WGS sequence"/>
</dbReference>
<dbReference type="GO" id="GO:0045202">
    <property type="term" value="C:synapse"/>
    <property type="evidence" value="ECO:0007669"/>
    <property type="project" value="GOC"/>
</dbReference>
<dbReference type="SUPFAM" id="SSF52777">
    <property type="entry name" value="CoA-dependent acyltransferases"/>
    <property type="match status" value="1"/>
</dbReference>
<dbReference type="GO" id="GO:0043005">
    <property type="term" value="C:neuron projection"/>
    <property type="evidence" value="ECO:0007669"/>
    <property type="project" value="TreeGrafter"/>
</dbReference>
<organism evidence="3 5">
    <name type="scientific">Didymodactylos carnosus</name>
    <dbReference type="NCBI Taxonomy" id="1234261"/>
    <lineage>
        <taxon>Eukaryota</taxon>
        <taxon>Metazoa</taxon>
        <taxon>Spiralia</taxon>
        <taxon>Gnathifera</taxon>
        <taxon>Rotifera</taxon>
        <taxon>Eurotatoria</taxon>
        <taxon>Bdelloidea</taxon>
        <taxon>Philodinida</taxon>
        <taxon>Philodinidae</taxon>
        <taxon>Didymodactylos</taxon>
    </lineage>
</organism>
<dbReference type="Gene3D" id="3.30.559.70">
    <property type="entry name" value="Choline/Carnitine o-acyltransferase, domain 2"/>
    <property type="match status" value="1"/>
</dbReference>
<dbReference type="InterPro" id="IPR039551">
    <property type="entry name" value="Cho/carn_acyl_trans"/>
</dbReference>
<evidence type="ECO:0000313" key="4">
    <source>
        <dbReference type="EMBL" id="CAF3890733.1"/>
    </source>
</evidence>
<dbReference type="Pfam" id="PF00755">
    <property type="entry name" value="Carn_acyltransf"/>
    <property type="match status" value="1"/>
</dbReference>
<evidence type="ECO:0000259" key="2">
    <source>
        <dbReference type="Pfam" id="PF00755"/>
    </source>
</evidence>
<evidence type="ECO:0000256" key="1">
    <source>
        <dbReference type="ARBA" id="ARBA00023315"/>
    </source>
</evidence>
<dbReference type="AlphaFoldDB" id="A0A8S2EDK8"/>
<reference evidence="3" key="1">
    <citation type="submission" date="2021-02" db="EMBL/GenBank/DDBJ databases">
        <authorList>
            <person name="Nowell W R."/>
        </authorList>
    </citation>
    <scope>NUCLEOTIDE SEQUENCE</scope>
</reference>
<feature type="domain" description="Choline/carnitine acyltransferase" evidence="2">
    <location>
        <begin position="2"/>
        <end position="146"/>
    </location>
</feature>
<evidence type="ECO:0000313" key="5">
    <source>
        <dbReference type="Proteomes" id="UP000677228"/>
    </source>
</evidence>
<sequence length="148" mass="16703">MDVQKECNQQVNEEDLVVALEHMIRMAAELNSIIVTDNVEVGMLTALPRPIWANIRNELIKDSMNFDSLRSIEESICVICLDKWKIDENTPGDSRDQVSMAEQILYGGKDMVNSSNRCSDGVWGMNTEISSVDGIVINRLVEDLIHYT</sequence>
<comment type="caution">
    <text evidence="3">The sequence shown here is derived from an EMBL/GenBank/DDBJ whole genome shotgun (WGS) entry which is preliminary data.</text>
</comment>
<accession>A0A8S2EDK8</accession>
<dbReference type="EMBL" id="CAJNOK010010546">
    <property type="protein sequence ID" value="CAF1118561.1"/>
    <property type="molecule type" value="Genomic_DNA"/>
</dbReference>
<dbReference type="PANTHER" id="PTHR22589:SF14">
    <property type="entry name" value="CHOLINE O-ACETYLTRANSFERASE"/>
    <property type="match status" value="1"/>
</dbReference>
<keyword evidence="1" id="KW-0012">Acyltransferase</keyword>
<dbReference type="Proteomes" id="UP000682733">
    <property type="component" value="Unassembled WGS sequence"/>
</dbReference>
<dbReference type="GO" id="GO:0007274">
    <property type="term" value="P:neuromuscular synaptic transmission"/>
    <property type="evidence" value="ECO:0007669"/>
    <property type="project" value="TreeGrafter"/>
</dbReference>
<gene>
    <name evidence="3" type="ORF">OVA965_LOCUS20067</name>
    <name evidence="4" type="ORF">TMI583_LOCUS20337</name>
</gene>
<dbReference type="GO" id="GO:0005737">
    <property type="term" value="C:cytoplasm"/>
    <property type="evidence" value="ECO:0007669"/>
    <property type="project" value="TreeGrafter"/>
</dbReference>
<proteinExistence type="predicted"/>
<evidence type="ECO:0000313" key="3">
    <source>
        <dbReference type="EMBL" id="CAF1118561.1"/>
    </source>
</evidence>
<protein>
    <recommendedName>
        <fullName evidence="2">Choline/carnitine acyltransferase domain-containing protein</fullName>
    </recommendedName>
</protein>
<keyword evidence="1" id="KW-0808">Transferase</keyword>
<dbReference type="InterPro" id="IPR042231">
    <property type="entry name" value="Cho/carn_acyl_trans_2"/>
</dbReference>
<dbReference type="EMBL" id="CAJOBA010016226">
    <property type="protein sequence ID" value="CAF3890733.1"/>
    <property type="molecule type" value="Genomic_DNA"/>
</dbReference>
<name>A0A8S2EDK8_9BILA</name>
<dbReference type="InterPro" id="IPR000542">
    <property type="entry name" value="Carn_acyl_trans"/>
</dbReference>
<dbReference type="PANTHER" id="PTHR22589">
    <property type="entry name" value="CARNITINE O-ACYLTRANSFERASE"/>
    <property type="match status" value="1"/>
</dbReference>